<evidence type="ECO:0000313" key="4">
    <source>
        <dbReference type="Proteomes" id="UP001169862"/>
    </source>
</evidence>
<evidence type="ECO:0000313" key="2">
    <source>
        <dbReference type="EMBL" id="MDO6454384.1"/>
    </source>
</evidence>
<sequence length="281" mass="30768">MVTNEFDLHTHSSASDGVYTPEELVAQAYQAGVKALALTDHDTVKGCEWLRDNNDLLPQDFRLINGVELTCKYGKQVLHVVGLNIDIASEAIQTHMNKLETLRNERAQTIALRLVKLGLPDLLTAAYEKAQGGQIGRPHFAQAMVSLGLVDSMAKAFKKYLGAGKPGDVKVEWPELSEVITLIHNAGGVSVLAHPTKYNLTLNKIRYLLAAFAEQGGDAVEISYPGVSKDQQKSLSILVAKHELAVSMGSDFHDPEQTWTRLGAYPPIPLGLSRVTERFLN</sequence>
<dbReference type="Pfam" id="PF02811">
    <property type="entry name" value="PHP"/>
    <property type="match status" value="1"/>
</dbReference>
<evidence type="ECO:0000313" key="3">
    <source>
        <dbReference type="EMBL" id="MDP2522011.1"/>
    </source>
</evidence>
<reference evidence="2" key="1">
    <citation type="submission" date="2023-07" db="EMBL/GenBank/DDBJ databases">
        <title>Genome content predicts the carbon catabolic preferences of heterotrophic bacteria.</title>
        <authorList>
            <person name="Gralka M."/>
        </authorList>
    </citation>
    <scope>NUCLEOTIDE SEQUENCE</scope>
    <source>
        <strain evidence="3">5G01</strain>
        <strain evidence="2">I2M16</strain>
    </source>
</reference>
<accession>A0AAW7XM75</accession>
<dbReference type="RefSeq" id="WP_277252785.1">
    <property type="nucleotide sequence ID" value="NZ_CAXPFL010000021.1"/>
</dbReference>
<dbReference type="SMART" id="SM00481">
    <property type="entry name" value="POLIIIAc"/>
    <property type="match status" value="1"/>
</dbReference>
<dbReference type="PANTHER" id="PTHR42924">
    <property type="entry name" value="EXONUCLEASE"/>
    <property type="match status" value="1"/>
</dbReference>
<evidence type="ECO:0000313" key="5">
    <source>
        <dbReference type="Proteomes" id="UP001177341"/>
    </source>
</evidence>
<keyword evidence="5" id="KW-1185">Reference proteome</keyword>
<evidence type="ECO:0000259" key="1">
    <source>
        <dbReference type="SMART" id="SM00481"/>
    </source>
</evidence>
<proteinExistence type="predicted"/>
<dbReference type="InterPro" id="IPR052018">
    <property type="entry name" value="PHP_domain"/>
</dbReference>
<gene>
    <name evidence="2" type="ORF">Q4490_12490</name>
    <name evidence="3" type="ORF">Q8W30_05445</name>
</gene>
<name>A0AAW7XM75_9GAMM</name>
<dbReference type="InterPro" id="IPR003141">
    <property type="entry name" value="Pol/His_phosphatase_N"/>
</dbReference>
<dbReference type="EMBL" id="JAUYVO010000003">
    <property type="protein sequence ID" value="MDP2522011.1"/>
    <property type="molecule type" value="Genomic_DNA"/>
</dbReference>
<dbReference type="CDD" id="cd07438">
    <property type="entry name" value="PHP_HisPPase_AMP"/>
    <property type="match status" value="1"/>
</dbReference>
<dbReference type="GO" id="GO:0035312">
    <property type="term" value="F:5'-3' DNA exonuclease activity"/>
    <property type="evidence" value="ECO:0007669"/>
    <property type="project" value="TreeGrafter"/>
</dbReference>
<dbReference type="Proteomes" id="UP001169862">
    <property type="component" value="Unassembled WGS sequence"/>
</dbReference>
<dbReference type="SUPFAM" id="SSF89550">
    <property type="entry name" value="PHP domain-like"/>
    <property type="match status" value="1"/>
</dbReference>
<dbReference type="PANTHER" id="PTHR42924:SF3">
    <property type="entry name" value="POLYMERASE_HISTIDINOL PHOSPHATASE N-TERMINAL DOMAIN-CONTAINING PROTEIN"/>
    <property type="match status" value="1"/>
</dbReference>
<dbReference type="InterPro" id="IPR016195">
    <property type="entry name" value="Pol/histidinol_Pase-like"/>
</dbReference>
<dbReference type="EMBL" id="JAUOPG010000008">
    <property type="protein sequence ID" value="MDO6454384.1"/>
    <property type="molecule type" value="Genomic_DNA"/>
</dbReference>
<feature type="domain" description="Polymerase/histidinol phosphatase N-terminal" evidence="1">
    <location>
        <begin position="6"/>
        <end position="89"/>
    </location>
</feature>
<dbReference type="AlphaFoldDB" id="A0AAW7XM75"/>
<dbReference type="Gene3D" id="3.20.20.140">
    <property type="entry name" value="Metal-dependent hydrolases"/>
    <property type="match status" value="1"/>
</dbReference>
<comment type="caution">
    <text evidence="2">The sequence shown here is derived from an EMBL/GenBank/DDBJ whole genome shotgun (WGS) entry which is preliminary data.</text>
</comment>
<protein>
    <submittedName>
        <fullName evidence="2">PHP domain-containing protein</fullName>
    </submittedName>
</protein>
<dbReference type="Proteomes" id="UP001177341">
    <property type="component" value="Unassembled WGS sequence"/>
</dbReference>
<organism evidence="2 4">
    <name type="scientific">Neptunomonas phycophila</name>
    <dbReference type="NCBI Taxonomy" id="1572645"/>
    <lineage>
        <taxon>Bacteria</taxon>
        <taxon>Pseudomonadati</taxon>
        <taxon>Pseudomonadota</taxon>
        <taxon>Gammaproteobacteria</taxon>
        <taxon>Oceanospirillales</taxon>
        <taxon>Oceanospirillaceae</taxon>
        <taxon>Neptunomonas</taxon>
    </lineage>
</organism>
<dbReference type="InterPro" id="IPR004013">
    <property type="entry name" value="PHP_dom"/>
</dbReference>
<dbReference type="Gene3D" id="1.10.150.650">
    <property type="match status" value="1"/>
</dbReference>
<dbReference type="GO" id="GO:0004534">
    <property type="term" value="F:5'-3' RNA exonuclease activity"/>
    <property type="evidence" value="ECO:0007669"/>
    <property type="project" value="TreeGrafter"/>
</dbReference>